<accession>S0EVI7</accession>
<dbReference type="Pfam" id="PF01433">
    <property type="entry name" value="Peptidase_M1"/>
    <property type="match status" value="1"/>
</dbReference>
<evidence type="ECO:0000256" key="12">
    <source>
        <dbReference type="ARBA" id="ARBA00029811"/>
    </source>
</evidence>
<dbReference type="GO" id="GO:0016020">
    <property type="term" value="C:membrane"/>
    <property type="evidence" value="ECO:0007669"/>
    <property type="project" value="TreeGrafter"/>
</dbReference>
<evidence type="ECO:0000256" key="6">
    <source>
        <dbReference type="ARBA" id="ARBA00022438"/>
    </source>
</evidence>
<keyword evidence="10" id="KW-0862">Zinc</keyword>
<evidence type="ECO:0000256" key="10">
    <source>
        <dbReference type="ARBA" id="ARBA00022833"/>
    </source>
</evidence>
<dbReference type="SUPFAM" id="SSF48371">
    <property type="entry name" value="ARM repeat"/>
    <property type="match status" value="1"/>
</dbReference>
<dbReference type="Pfam" id="PF13646">
    <property type="entry name" value="HEAT_2"/>
    <property type="match status" value="1"/>
</dbReference>
<dbReference type="eggNOG" id="COG1413">
    <property type="taxonomic scope" value="Bacteria"/>
</dbReference>
<dbReference type="EC" id="3.4.11.2" evidence="4"/>
<dbReference type="eggNOG" id="COG0308">
    <property type="taxonomic scope" value="Bacteria"/>
</dbReference>
<dbReference type="InterPro" id="IPR027268">
    <property type="entry name" value="Peptidase_M4/M1_CTD_sf"/>
</dbReference>
<keyword evidence="6 16" id="KW-0031">Aminopeptidase</keyword>
<organism evidence="16 17">
    <name type="scientific">Chthonomonas calidirosea (strain DSM 23976 / ICMP 18418 / T49)</name>
    <dbReference type="NCBI Taxonomy" id="1303518"/>
    <lineage>
        <taxon>Bacteria</taxon>
        <taxon>Bacillati</taxon>
        <taxon>Armatimonadota</taxon>
        <taxon>Chthonomonadia</taxon>
        <taxon>Chthonomonadales</taxon>
        <taxon>Chthonomonadaceae</taxon>
        <taxon>Chthonomonas</taxon>
    </lineage>
</organism>
<keyword evidence="11" id="KW-0482">Metalloprotease</keyword>
<dbReference type="EMBL" id="HF951689">
    <property type="protein sequence ID" value="CCW35809.1"/>
    <property type="molecule type" value="Genomic_DNA"/>
</dbReference>
<dbReference type="GO" id="GO:0008270">
    <property type="term" value="F:zinc ion binding"/>
    <property type="evidence" value="ECO:0007669"/>
    <property type="project" value="InterPro"/>
</dbReference>
<protein>
    <recommendedName>
        <fullName evidence="5">Aminopeptidase N</fullName>
        <ecNumber evidence="4">3.4.11.2</ecNumber>
    </recommendedName>
    <alternativeName>
        <fullName evidence="12">Alanine aminopeptidase</fullName>
    </alternativeName>
    <alternativeName>
        <fullName evidence="13">Lysyl aminopeptidase</fullName>
    </alternativeName>
</protein>
<feature type="domain" description="Peptidase M1 membrane alanine aminopeptidase" evidence="14">
    <location>
        <begin position="274"/>
        <end position="481"/>
    </location>
</feature>
<keyword evidence="17" id="KW-1185">Reference proteome</keyword>
<dbReference type="OrthoDB" id="100605at2"/>
<dbReference type="PRINTS" id="PR00756">
    <property type="entry name" value="ALADIPTASE"/>
</dbReference>
<dbReference type="InParanoid" id="S0EVI7"/>
<dbReference type="InterPro" id="IPR001930">
    <property type="entry name" value="Peptidase_M1"/>
</dbReference>
<dbReference type="Proteomes" id="UP000014227">
    <property type="component" value="Chromosome I"/>
</dbReference>
<evidence type="ECO:0000256" key="4">
    <source>
        <dbReference type="ARBA" id="ARBA00012564"/>
    </source>
</evidence>
<dbReference type="GO" id="GO:0042277">
    <property type="term" value="F:peptide binding"/>
    <property type="evidence" value="ECO:0007669"/>
    <property type="project" value="TreeGrafter"/>
</dbReference>
<dbReference type="InterPro" id="IPR042097">
    <property type="entry name" value="Aminopeptidase_N-like_N_sf"/>
</dbReference>
<evidence type="ECO:0000256" key="9">
    <source>
        <dbReference type="ARBA" id="ARBA00022801"/>
    </source>
</evidence>
<evidence type="ECO:0000259" key="15">
    <source>
        <dbReference type="Pfam" id="PF17900"/>
    </source>
</evidence>
<evidence type="ECO:0000259" key="14">
    <source>
        <dbReference type="Pfam" id="PF01433"/>
    </source>
</evidence>
<dbReference type="KEGG" id="ccz:CCALI_02002"/>
<evidence type="ECO:0000313" key="17">
    <source>
        <dbReference type="Proteomes" id="UP000014227"/>
    </source>
</evidence>
<reference evidence="17" key="1">
    <citation type="submission" date="2013-03" db="EMBL/GenBank/DDBJ databases">
        <title>Genome sequence of Chthonomonas calidirosea, the first sequenced genome from the Armatimonadetes phylum (formally candidate division OP10).</title>
        <authorList>
            <person name="Lee K.C.Y."/>
            <person name="Morgan X.C."/>
            <person name="Dunfield P.F."/>
            <person name="Tamas I."/>
            <person name="Houghton K.M."/>
            <person name="Vyssotski M."/>
            <person name="Ryan J.L.J."/>
            <person name="Lagutin K."/>
            <person name="McDonald I.R."/>
            <person name="Stott M.B."/>
        </authorList>
    </citation>
    <scope>NUCLEOTIDE SEQUENCE [LARGE SCALE GENOMIC DNA]</scope>
    <source>
        <strain evidence="17">DSM 23976 / ICMP 18418 / T49</strain>
    </source>
</reference>
<dbReference type="GO" id="GO:0070006">
    <property type="term" value="F:metalloaminopeptidase activity"/>
    <property type="evidence" value="ECO:0007669"/>
    <property type="project" value="TreeGrafter"/>
</dbReference>
<evidence type="ECO:0000256" key="5">
    <source>
        <dbReference type="ARBA" id="ARBA00015611"/>
    </source>
</evidence>
<comment type="similarity">
    <text evidence="3">Belongs to the peptidase M1 family.</text>
</comment>
<dbReference type="Gene3D" id="1.25.10.10">
    <property type="entry name" value="Leucine-rich Repeat Variant"/>
    <property type="match status" value="1"/>
</dbReference>
<dbReference type="GO" id="GO:0016285">
    <property type="term" value="F:alanyl aminopeptidase activity"/>
    <property type="evidence" value="ECO:0007669"/>
    <property type="project" value="UniProtKB-EC"/>
</dbReference>
<dbReference type="GO" id="GO:0043171">
    <property type="term" value="P:peptide catabolic process"/>
    <property type="evidence" value="ECO:0007669"/>
    <property type="project" value="TreeGrafter"/>
</dbReference>
<dbReference type="InterPro" id="IPR045357">
    <property type="entry name" value="Aminopeptidase_N-like_N"/>
</dbReference>
<dbReference type="CDD" id="cd09603">
    <property type="entry name" value="M1_APN_like"/>
    <property type="match status" value="1"/>
</dbReference>
<gene>
    <name evidence="16" type="ORF">CCALI_02002</name>
</gene>
<evidence type="ECO:0000256" key="3">
    <source>
        <dbReference type="ARBA" id="ARBA00010136"/>
    </source>
</evidence>
<dbReference type="PATRIC" id="fig|1303518.3.peg.2064"/>
<dbReference type="HOGENOM" id="CLU_014298_0_1_0"/>
<evidence type="ECO:0000256" key="2">
    <source>
        <dbReference type="ARBA" id="ARBA00001947"/>
    </source>
</evidence>
<evidence type="ECO:0000256" key="1">
    <source>
        <dbReference type="ARBA" id="ARBA00000098"/>
    </source>
</evidence>
<evidence type="ECO:0000313" key="16">
    <source>
        <dbReference type="EMBL" id="CCW35809.1"/>
    </source>
</evidence>
<dbReference type="GO" id="GO:0005615">
    <property type="term" value="C:extracellular space"/>
    <property type="evidence" value="ECO:0007669"/>
    <property type="project" value="TreeGrafter"/>
</dbReference>
<dbReference type="GO" id="GO:0006508">
    <property type="term" value="P:proteolysis"/>
    <property type="evidence" value="ECO:0007669"/>
    <property type="project" value="UniProtKB-KW"/>
</dbReference>
<comment type="catalytic activity">
    <reaction evidence="1">
        <text>Release of an N-terminal amino acid, Xaa-|-Yaa- from a peptide, amide or arylamide. Xaa is preferably Ala, but may be most amino acids including Pro (slow action). When a terminal hydrophobic residue is followed by a prolyl residue, the two may be released as an intact Xaa-Pro dipeptide.</text>
        <dbReference type="EC" id="3.4.11.2"/>
    </reaction>
</comment>
<dbReference type="InterPro" id="IPR011989">
    <property type="entry name" value="ARM-like"/>
</dbReference>
<dbReference type="RefSeq" id="WP_016483333.1">
    <property type="nucleotide sequence ID" value="NC_021487.1"/>
</dbReference>
<dbReference type="Pfam" id="PF17900">
    <property type="entry name" value="Peptidase_M1_N"/>
    <property type="match status" value="1"/>
</dbReference>
<keyword evidence="9 16" id="KW-0378">Hydrolase</keyword>
<dbReference type="InterPro" id="IPR016024">
    <property type="entry name" value="ARM-type_fold"/>
</dbReference>
<proteinExistence type="inferred from homology"/>
<dbReference type="InterPro" id="IPR014782">
    <property type="entry name" value="Peptidase_M1_dom"/>
</dbReference>
<sequence length="843" mass="93775">MLPHRTRSFICLLSGLFLVGLSRITAYAQFQRVGGNPFEPPAATLHYARNRDYHVEHLQLVFIVHPDTHSAEGTVTHTLAPLRDGLSTIVLDAGANLQIKDCTLDGAPVTFEHNGDKLILHAPSPLQRGKYVKVSVHYIMPSGTVGGGANGVGGFKWIDPTPSDPHRAPGFWTQGETDTNRNWVPCYDYPNDKCTSETIVTVPDTWTVIGNGQEGPVTEDKAHHTKTFRWIMNQPHSTYLLSLVGGELDVYRTHWGKTPLLYVTPKGQGALAPYSFSDTPDMLSFYSQLLDFKYPWPKYAEDAVYDFPGGMENVSATTLGNIALTDPRAGLVRTDSLTAHELAHQWFGDTVTCKDWGNIWLNEGFATFMQMLYTRHRFGEEEWQADKEGALQSYLREANRYLRPLSTKLYSNPDVLFDSTTYSKGALVLEMLRDQLGQDNLFRGLHHYLEVYKFRPVDSHDLMEAITDETGINVEPFFDQWVYKPGHPVLQMSWHYDPQSATVQITVKQLQDTSRGVPIFHMPITFGLIYPDRSSSDRLQRVTENCDQAEQEFSIPETAAPAAVLLDPDHELIKQMETPKWSEAEAKAILLYAPDYVDRLEAARQIVAQPGGLTAEREQLFIQALKSEPAWRVASFLLRQLGNLKDPALRSLFLQQTESKQPERVAAAFEALSQLPADAATLNLLHREAISDTAPYVAVGGALNALAKLAPAQNLDVFRHQIEAKTPRDQLAYIAVNALAEAHVDAAGPLLLEAAGPSHFYFTRLAAIRALGHLDRSDSSVSKGLANLLSDSNPQIQQSVIEALQERGDKSVTPVLQAFETQTSDPKLKQAAEDAIANLKRGD</sequence>
<evidence type="ECO:0000256" key="13">
    <source>
        <dbReference type="ARBA" id="ARBA00031533"/>
    </source>
</evidence>
<dbReference type="AlphaFoldDB" id="S0EVI7"/>
<dbReference type="InterPro" id="IPR050344">
    <property type="entry name" value="Peptidase_M1_aminopeptidases"/>
</dbReference>
<evidence type="ECO:0000256" key="7">
    <source>
        <dbReference type="ARBA" id="ARBA00022670"/>
    </source>
</evidence>
<dbReference type="Gene3D" id="1.10.390.10">
    <property type="entry name" value="Neutral Protease Domain 2"/>
    <property type="match status" value="1"/>
</dbReference>
<name>S0EVI7_CHTCT</name>
<feature type="domain" description="Aminopeptidase N-like N-terminal" evidence="15">
    <location>
        <begin position="57"/>
        <end position="240"/>
    </location>
</feature>
<dbReference type="PANTHER" id="PTHR11533:SF174">
    <property type="entry name" value="PUROMYCIN-SENSITIVE AMINOPEPTIDASE-RELATED"/>
    <property type="match status" value="1"/>
</dbReference>
<evidence type="ECO:0000256" key="8">
    <source>
        <dbReference type="ARBA" id="ARBA00022723"/>
    </source>
</evidence>
<dbReference type="SUPFAM" id="SSF63737">
    <property type="entry name" value="Leukotriene A4 hydrolase N-terminal domain"/>
    <property type="match status" value="1"/>
</dbReference>
<comment type="cofactor">
    <cofactor evidence="2">
        <name>Zn(2+)</name>
        <dbReference type="ChEBI" id="CHEBI:29105"/>
    </cofactor>
</comment>
<dbReference type="Gene3D" id="2.60.40.1730">
    <property type="entry name" value="tricorn interacting facor f3 domain"/>
    <property type="match status" value="1"/>
</dbReference>
<dbReference type="STRING" id="454171.CP488_02087"/>
<dbReference type="PANTHER" id="PTHR11533">
    <property type="entry name" value="PROTEASE M1 ZINC METALLOPROTEASE"/>
    <property type="match status" value="1"/>
</dbReference>
<keyword evidence="7" id="KW-0645">Protease</keyword>
<dbReference type="GO" id="GO:0005737">
    <property type="term" value="C:cytoplasm"/>
    <property type="evidence" value="ECO:0007669"/>
    <property type="project" value="TreeGrafter"/>
</dbReference>
<keyword evidence="8" id="KW-0479">Metal-binding</keyword>
<evidence type="ECO:0000256" key="11">
    <source>
        <dbReference type="ARBA" id="ARBA00023049"/>
    </source>
</evidence>
<dbReference type="SUPFAM" id="SSF55486">
    <property type="entry name" value="Metalloproteases ('zincins'), catalytic domain"/>
    <property type="match status" value="1"/>
</dbReference>